<organism evidence="1 2">
    <name type="scientific">Dispira parvispora</name>
    <dbReference type="NCBI Taxonomy" id="1520584"/>
    <lineage>
        <taxon>Eukaryota</taxon>
        <taxon>Fungi</taxon>
        <taxon>Fungi incertae sedis</taxon>
        <taxon>Zoopagomycota</taxon>
        <taxon>Kickxellomycotina</taxon>
        <taxon>Dimargaritomycetes</taxon>
        <taxon>Dimargaritales</taxon>
        <taxon>Dimargaritaceae</taxon>
        <taxon>Dispira</taxon>
    </lineage>
</organism>
<accession>A0A9W8AT06</accession>
<sequence>MYPHLYSSVRHAVASSRPFLVRHHSSFFKATWSVSELLTSPHSSSPALDQTKIHHLHRLANLDCGANSDQDALFTSINELERFVGHITTLDVTNVDPLVSLVPPRTFTSMDPVPEPPHSADTLSEPTAFAPVSPLLQHSHNTYDDYYIVREPLSHPATTPSADKN</sequence>
<dbReference type="EMBL" id="JANBPY010001288">
    <property type="protein sequence ID" value="KAJ1960686.1"/>
    <property type="molecule type" value="Genomic_DNA"/>
</dbReference>
<dbReference type="OrthoDB" id="5522061at2759"/>
<reference evidence="1" key="1">
    <citation type="submission" date="2022-07" db="EMBL/GenBank/DDBJ databases">
        <title>Phylogenomic reconstructions and comparative analyses of Kickxellomycotina fungi.</title>
        <authorList>
            <person name="Reynolds N.K."/>
            <person name="Stajich J.E."/>
            <person name="Barry K."/>
            <person name="Grigoriev I.V."/>
            <person name="Crous P."/>
            <person name="Smith M.E."/>
        </authorList>
    </citation>
    <scope>NUCLEOTIDE SEQUENCE</scope>
    <source>
        <strain evidence="1">RSA 1196</strain>
    </source>
</reference>
<proteinExistence type="predicted"/>
<dbReference type="Proteomes" id="UP001150925">
    <property type="component" value="Unassembled WGS sequence"/>
</dbReference>
<evidence type="ECO:0000313" key="1">
    <source>
        <dbReference type="EMBL" id="KAJ1960686.1"/>
    </source>
</evidence>
<keyword evidence="2" id="KW-1185">Reference proteome</keyword>
<evidence type="ECO:0008006" key="3">
    <source>
        <dbReference type="Google" id="ProtNLM"/>
    </source>
</evidence>
<protein>
    <recommendedName>
        <fullName evidence="3">Glutamyl-tRNA(Gln) amidotransferase subunit C, mitochondrial</fullName>
    </recommendedName>
</protein>
<gene>
    <name evidence="1" type="ORF">IWQ62_004135</name>
</gene>
<name>A0A9W8AT06_9FUNG</name>
<dbReference type="AlphaFoldDB" id="A0A9W8AT06"/>
<comment type="caution">
    <text evidence="1">The sequence shown here is derived from an EMBL/GenBank/DDBJ whole genome shotgun (WGS) entry which is preliminary data.</text>
</comment>
<evidence type="ECO:0000313" key="2">
    <source>
        <dbReference type="Proteomes" id="UP001150925"/>
    </source>
</evidence>